<dbReference type="GO" id="GO:0003924">
    <property type="term" value="F:GTPase activity"/>
    <property type="evidence" value="ECO:0007669"/>
    <property type="project" value="UniProtKB-UniRule"/>
</dbReference>
<evidence type="ECO:0000256" key="10">
    <source>
        <dbReference type="HAMAP-Rule" id="MF_00100"/>
    </source>
</evidence>
<dbReference type="InterPro" id="IPR023115">
    <property type="entry name" value="TIF_IF2_dom3"/>
</dbReference>
<comment type="function">
    <text evidence="9 10 11">One of the essential components for the initiation of protein synthesis. Protects formylmethionyl-tRNA from spontaneous hydrolysis and promotes its binding to the 30S ribosomal subunits. Also involved in the hydrolysis of GTP during the formation of the 70S ribosomal complex.</text>
</comment>
<dbReference type="PANTHER" id="PTHR43381:SF5">
    <property type="entry name" value="TR-TYPE G DOMAIN-CONTAINING PROTEIN"/>
    <property type="match status" value="1"/>
</dbReference>
<evidence type="ECO:0000256" key="9">
    <source>
        <dbReference type="ARBA" id="ARBA00025162"/>
    </source>
</evidence>
<dbReference type="InterPro" id="IPR044145">
    <property type="entry name" value="IF2_II"/>
</dbReference>
<feature type="region of interest" description="Disordered" evidence="13">
    <location>
        <begin position="57"/>
        <end position="223"/>
    </location>
</feature>
<reference evidence="15 16" key="1">
    <citation type="submission" date="2015-08" db="EMBL/GenBank/DDBJ databases">
        <title>Comparative genomics of the Campylobacter concisus group.</title>
        <authorList>
            <person name="Yee E."/>
            <person name="Chapman M.H."/>
            <person name="Huynh S."/>
            <person name="Bono J.L."/>
            <person name="On S.L."/>
            <person name="St Leger J."/>
            <person name="Foster G."/>
            <person name="Parker C.T."/>
            <person name="Miller W.G."/>
        </authorList>
    </citation>
    <scope>NUCLEOTIDE SEQUENCE [LARGE SCALE GENOMIC DNA]</scope>
    <source>
        <strain evidence="15 16">RM9337</strain>
    </source>
</reference>
<sequence length="888" mass="97217">MSSVRISEIANELGYPNKEIVEKAQELGLNVKTHSNSVSFEEAEAIYEYVQTGIVPDKFKKKKGESKPKKESKIDVSKDDKPSKKPTQSSKKVETVEVRQPKETKKEDAQTKAQEPKIATKESAQVEVKATESVEAESKKEEQKPKETLADVSQKRRGLVIVKKRKEVESTPLKAQSKAQSAQAEQVNSLKSMFSSSDESLSRKKKKDVKKQPVNSKKDSSERVELLGGSDFGDIVLEDDNVVVLPDFTFKTPTPQPTQKTKQPPVFKNSQNAPSNPFEGGIQRRARKKHKKPEKNQNSDIVTSVNIPKEIRVYEFAEKLNKQPSEIIGKLFMLGMMTTKNDFLDEDAIEILANEFNVEVNIIDDQKEFDYVAAYEEEIKDDENLVLRAPVITIMGHVDHGKTSLLDYIRKSRVASSEAGGITQHVGAYMVNKNGKNITFIDTPGHEAFTAMRQRGAGVTDIVIIVVAADDGVKPQTKEAVAHAKAAGVPIIIAINKMDKEAANPDLVKTGLAELDIMPTEWGGQHEFVPISAKTGMGIDDLLEIVLLQAEILELKANPKANAKATVVESSLQKGRGSVATIIVENGTLRVGDTVVAGVAYGKIRSLLDDQGKTLKEIKPGECGVIVGLSEVAEAGETLIGVKTDKEAREYAQKKAEYLRQKELSKSTKVSLDELSAKIAEGELKTLPVIIKADVQGSLEALKASLEKLANDEVKVNVIHSGVGGITQSDVSLASASANCVILGFNIRPTGEIKEKAKESGVEIKTYNVIYNLIDDVKAILGGLMSPIIREEQLGQAQVRQVINVPKVGTIAGCMVTEGTINRGAKIRLIRDGVVVYEGTVSSLKRFKDDVREVARGYECGVGIEGYNDIRENDYIESFKETQEQATL</sequence>
<dbReference type="Gene3D" id="2.40.30.10">
    <property type="entry name" value="Translation factors"/>
    <property type="match status" value="2"/>
</dbReference>
<feature type="compositionally biased region" description="Basic and acidic residues" evidence="13">
    <location>
        <begin position="65"/>
        <end position="83"/>
    </location>
</feature>
<dbReference type="GO" id="GO:0005525">
    <property type="term" value="F:GTP binding"/>
    <property type="evidence" value="ECO:0007669"/>
    <property type="project" value="UniProtKB-KW"/>
</dbReference>
<gene>
    <name evidence="10 15" type="primary">infB</name>
    <name evidence="15" type="ORF">CCAL9337_00100</name>
</gene>
<dbReference type="PROSITE" id="PS51722">
    <property type="entry name" value="G_TR_2"/>
    <property type="match status" value="1"/>
</dbReference>
<keyword evidence="6 10" id="KW-0547">Nucleotide-binding</keyword>
<dbReference type="GO" id="GO:0003743">
    <property type="term" value="F:translation initiation factor activity"/>
    <property type="evidence" value="ECO:0007669"/>
    <property type="project" value="UniProtKB-UniRule"/>
</dbReference>
<evidence type="ECO:0000313" key="16">
    <source>
        <dbReference type="Proteomes" id="UP000650616"/>
    </source>
</evidence>
<comment type="similarity">
    <text evidence="2 10 11">Belongs to the TRAFAC class translation factor GTPase superfamily. Classic translation factor GTPase family. IF-2 subfamily.</text>
</comment>
<feature type="compositionally biased region" description="Basic and acidic residues" evidence="13">
    <location>
        <begin position="129"/>
        <end position="149"/>
    </location>
</feature>
<dbReference type="Pfam" id="PF03144">
    <property type="entry name" value="GTP_EFTU_D2"/>
    <property type="match status" value="1"/>
</dbReference>
<feature type="compositionally biased region" description="Low complexity" evidence="13">
    <location>
        <begin position="251"/>
        <end position="265"/>
    </location>
</feature>
<dbReference type="InterPro" id="IPR004161">
    <property type="entry name" value="EFTu-like_2"/>
</dbReference>
<dbReference type="InterPro" id="IPR009000">
    <property type="entry name" value="Transl_B-barrel_sf"/>
</dbReference>
<keyword evidence="16" id="KW-1185">Reference proteome</keyword>
<dbReference type="InterPro" id="IPR006847">
    <property type="entry name" value="IF2_N"/>
</dbReference>
<dbReference type="FunFam" id="2.40.30.10:FF:000008">
    <property type="entry name" value="Translation initiation factor IF-2"/>
    <property type="match status" value="1"/>
</dbReference>
<feature type="compositionally biased region" description="Basic residues" evidence="13">
    <location>
        <begin position="284"/>
        <end position="293"/>
    </location>
</feature>
<evidence type="ECO:0000256" key="3">
    <source>
        <dbReference type="ARBA" id="ARBA00020675"/>
    </source>
</evidence>
<dbReference type="SUPFAM" id="SSF50447">
    <property type="entry name" value="Translation proteins"/>
    <property type="match status" value="2"/>
</dbReference>
<keyword evidence="7 10" id="KW-0648">Protein biosynthesis</keyword>
<dbReference type="AlphaFoldDB" id="A0AAW3ZVQ1"/>
<dbReference type="CDD" id="cd03702">
    <property type="entry name" value="IF2_mtIF2_II"/>
    <property type="match status" value="1"/>
</dbReference>
<dbReference type="Gene3D" id="3.40.50.300">
    <property type="entry name" value="P-loop containing nucleotide triphosphate hydrolases"/>
    <property type="match status" value="1"/>
</dbReference>
<evidence type="ECO:0000256" key="2">
    <source>
        <dbReference type="ARBA" id="ARBA00007733"/>
    </source>
</evidence>
<dbReference type="PANTHER" id="PTHR43381">
    <property type="entry name" value="TRANSLATION INITIATION FACTOR IF-2-RELATED"/>
    <property type="match status" value="1"/>
</dbReference>
<feature type="compositionally biased region" description="Low complexity" evidence="13">
    <location>
        <begin position="174"/>
        <end position="186"/>
    </location>
</feature>
<evidence type="ECO:0000313" key="15">
    <source>
        <dbReference type="EMBL" id="MBE3607136.1"/>
    </source>
</evidence>
<proteinExistence type="inferred from homology"/>
<feature type="compositionally biased region" description="Basic residues" evidence="13">
    <location>
        <begin position="155"/>
        <end position="165"/>
    </location>
</feature>
<feature type="domain" description="Tr-type G" evidence="14">
    <location>
        <begin position="387"/>
        <end position="554"/>
    </location>
</feature>
<dbReference type="InterPro" id="IPR053905">
    <property type="entry name" value="EF-G-like_DII"/>
</dbReference>
<dbReference type="Gene3D" id="3.40.50.10050">
    <property type="entry name" value="Translation initiation factor IF- 2, domain 3"/>
    <property type="match status" value="1"/>
</dbReference>
<dbReference type="InterPro" id="IPR015760">
    <property type="entry name" value="TIF_IF2"/>
</dbReference>
<comment type="subcellular location">
    <subcellularLocation>
        <location evidence="1 10 12">Cytoplasm</location>
    </subcellularLocation>
</comment>
<feature type="region of interest" description="G-domain" evidence="10">
    <location>
        <begin position="390"/>
        <end position="538"/>
    </location>
</feature>
<dbReference type="InterPro" id="IPR000178">
    <property type="entry name" value="TF_IF2_bacterial-like"/>
</dbReference>
<dbReference type="FunFam" id="3.40.50.10050:FF:000001">
    <property type="entry name" value="Translation initiation factor IF-2"/>
    <property type="match status" value="1"/>
</dbReference>
<feature type="region of interest" description="Disordered" evidence="13">
    <location>
        <begin position="251"/>
        <end position="298"/>
    </location>
</feature>
<dbReference type="Pfam" id="PF00009">
    <property type="entry name" value="GTP_EFTU"/>
    <property type="match status" value="1"/>
</dbReference>
<dbReference type="InterPro" id="IPR000795">
    <property type="entry name" value="T_Tr_GTP-bd_dom"/>
</dbReference>
<dbReference type="GO" id="GO:0005829">
    <property type="term" value="C:cytosol"/>
    <property type="evidence" value="ECO:0007669"/>
    <property type="project" value="TreeGrafter"/>
</dbReference>
<evidence type="ECO:0000256" key="5">
    <source>
        <dbReference type="ARBA" id="ARBA00022540"/>
    </source>
</evidence>
<dbReference type="InterPro" id="IPR027417">
    <property type="entry name" value="P-loop_NTPase"/>
</dbReference>
<dbReference type="RefSeq" id="WP_170015038.1">
    <property type="nucleotide sequence ID" value="NZ_JADBHR010000011.1"/>
</dbReference>
<feature type="compositionally biased region" description="Polar residues" evidence="13">
    <location>
        <begin position="187"/>
        <end position="199"/>
    </location>
</feature>
<evidence type="ECO:0000259" key="14">
    <source>
        <dbReference type="PROSITE" id="PS51722"/>
    </source>
</evidence>
<accession>A0AAW3ZVQ1</accession>
<keyword evidence="8 10" id="KW-0342">GTP-binding</keyword>
<dbReference type="Pfam" id="PF11987">
    <property type="entry name" value="IF-2"/>
    <property type="match status" value="1"/>
</dbReference>
<organism evidence="15 16">
    <name type="scientific">Campylobacter californiensis</name>
    <dbReference type="NCBI Taxonomy" id="1032243"/>
    <lineage>
        <taxon>Bacteria</taxon>
        <taxon>Pseudomonadati</taxon>
        <taxon>Campylobacterota</taxon>
        <taxon>Epsilonproteobacteria</taxon>
        <taxon>Campylobacterales</taxon>
        <taxon>Campylobacteraceae</taxon>
        <taxon>Campylobacter</taxon>
    </lineage>
</organism>
<comment type="caution">
    <text evidence="15">The sequence shown here is derived from an EMBL/GenBank/DDBJ whole genome shotgun (WGS) entry which is preliminary data.</text>
</comment>
<protein>
    <recommendedName>
        <fullName evidence="3 10">Translation initiation factor IF-2</fullName>
    </recommendedName>
</protein>
<dbReference type="FunFam" id="2.40.30.10:FF:000054">
    <property type="entry name" value="Translation initiation factor IF-2"/>
    <property type="match status" value="1"/>
</dbReference>
<dbReference type="InterPro" id="IPR036925">
    <property type="entry name" value="TIF_IF2_dom3_sf"/>
</dbReference>
<evidence type="ECO:0000256" key="11">
    <source>
        <dbReference type="RuleBase" id="RU000644"/>
    </source>
</evidence>
<dbReference type="InterPro" id="IPR005225">
    <property type="entry name" value="Small_GTP-bd"/>
</dbReference>
<evidence type="ECO:0000256" key="13">
    <source>
        <dbReference type="SAM" id="MobiDB-lite"/>
    </source>
</evidence>
<keyword evidence="4 10" id="KW-0963">Cytoplasm</keyword>
<feature type="binding site" evidence="10">
    <location>
        <begin position="496"/>
        <end position="499"/>
    </location>
    <ligand>
        <name>GTP</name>
        <dbReference type="ChEBI" id="CHEBI:37565"/>
    </ligand>
</feature>
<dbReference type="Gene3D" id="1.10.10.2480">
    <property type="match status" value="1"/>
</dbReference>
<evidence type="ECO:0000256" key="12">
    <source>
        <dbReference type="RuleBase" id="RU000645"/>
    </source>
</evidence>
<dbReference type="NCBIfam" id="TIGR00487">
    <property type="entry name" value="IF-2"/>
    <property type="match status" value="1"/>
</dbReference>
<dbReference type="EMBL" id="LIWG01000001">
    <property type="protein sequence ID" value="MBE3607136.1"/>
    <property type="molecule type" value="Genomic_DNA"/>
</dbReference>
<feature type="compositionally biased region" description="Basic and acidic residues" evidence="13">
    <location>
        <begin position="91"/>
        <end position="120"/>
    </location>
</feature>
<evidence type="ECO:0000256" key="6">
    <source>
        <dbReference type="ARBA" id="ARBA00022741"/>
    </source>
</evidence>
<name>A0AAW3ZVQ1_9BACT</name>
<dbReference type="CDD" id="cd03692">
    <property type="entry name" value="mtIF2_IVc"/>
    <property type="match status" value="1"/>
</dbReference>
<dbReference type="Pfam" id="PF22042">
    <property type="entry name" value="EF-G_D2"/>
    <property type="match status" value="1"/>
</dbReference>
<evidence type="ECO:0000256" key="7">
    <source>
        <dbReference type="ARBA" id="ARBA00022917"/>
    </source>
</evidence>
<dbReference type="FunFam" id="3.40.50.300:FF:000019">
    <property type="entry name" value="Translation initiation factor IF-2"/>
    <property type="match status" value="1"/>
</dbReference>
<keyword evidence="5 10" id="KW-0396">Initiation factor</keyword>
<dbReference type="Pfam" id="PF04760">
    <property type="entry name" value="IF2_N"/>
    <property type="match status" value="2"/>
</dbReference>
<feature type="binding site" evidence="10">
    <location>
        <begin position="442"/>
        <end position="446"/>
    </location>
    <ligand>
        <name>GTP</name>
        <dbReference type="ChEBI" id="CHEBI:37565"/>
    </ligand>
</feature>
<dbReference type="SUPFAM" id="SSF52540">
    <property type="entry name" value="P-loop containing nucleoside triphosphate hydrolases"/>
    <property type="match status" value="1"/>
</dbReference>
<dbReference type="PROSITE" id="PS01176">
    <property type="entry name" value="IF2"/>
    <property type="match status" value="1"/>
</dbReference>
<dbReference type="CDD" id="cd01887">
    <property type="entry name" value="IF2_eIF5B"/>
    <property type="match status" value="1"/>
</dbReference>
<dbReference type="SUPFAM" id="SSF52156">
    <property type="entry name" value="Initiation factor IF2/eIF5b, domain 3"/>
    <property type="match status" value="1"/>
</dbReference>
<feature type="binding site" evidence="10">
    <location>
        <begin position="396"/>
        <end position="403"/>
    </location>
    <ligand>
        <name>GTP</name>
        <dbReference type="ChEBI" id="CHEBI:37565"/>
    </ligand>
</feature>
<evidence type="ECO:0000256" key="1">
    <source>
        <dbReference type="ARBA" id="ARBA00004496"/>
    </source>
</evidence>
<dbReference type="HAMAP" id="MF_00100_B">
    <property type="entry name" value="IF_2_B"/>
    <property type="match status" value="1"/>
</dbReference>
<dbReference type="NCBIfam" id="TIGR00231">
    <property type="entry name" value="small_GTP"/>
    <property type="match status" value="1"/>
</dbReference>
<evidence type="ECO:0000256" key="4">
    <source>
        <dbReference type="ARBA" id="ARBA00022490"/>
    </source>
</evidence>
<evidence type="ECO:0000256" key="8">
    <source>
        <dbReference type="ARBA" id="ARBA00023134"/>
    </source>
</evidence>
<dbReference type="Proteomes" id="UP000650616">
    <property type="component" value="Unassembled WGS sequence"/>
</dbReference>